<dbReference type="OrthoDB" id="1915303at2759"/>
<dbReference type="EMBL" id="SZYD01000015">
    <property type="protein sequence ID" value="KAD3642058.1"/>
    <property type="molecule type" value="Genomic_DNA"/>
</dbReference>
<feature type="transmembrane region" description="Helical" evidence="1">
    <location>
        <begin position="264"/>
        <end position="288"/>
    </location>
</feature>
<keyword evidence="3" id="KW-1185">Reference proteome</keyword>
<evidence type="ECO:0008006" key="4">
    <source>
        <dbReference type="Google" id="ProtNLM"/>
    </source>
</evidence>
<feature type="transmembrane region" description="Helical" evidence="1">
    <location>
        <begin position="224"/>
        <end position="244"/>
    </location>
</feature>
<keyword evidence="1" id="KW-0472">Membrane</keyword>
<feature type="transmembrane region" description="Helical" evidence="1">
    <location>
        <begin position="85"/>
        <end position="103"/>
    </location>
</feature>
<protein>
    <recommendedName>
        <fullName evidence="4">DUF4220 domain-containing protein</fullName>
    </recommendedName>
</protein>
<name>A0A5N6MPK7_9ASTR</name>
<gene>
    <name evidence="2" type="ORF">E3N88_31282</name>
</gene>
<evidence type="ECO:0000256" key="1">
    <source>
        <dbReference type="SAM" id="Phobius"/>
    </source>
</evidence>
<proteinExistence type="predicted"/>
<keyword evidence="1" id="KW-1133">Transmembrane helix</keyword>
<comment type="caution">
    <text evidence="2">The sequence shown here is derived from an EMBL/GenBank/DDBJ whole genome shotgun (WGS) entry which is preliminary data.</text>
</comment>
<reference evidence="2 3" key="1">
    <citation type="submission" date="2019-05" db="EMBL/GenBank/DDBJ databases">
        <title>Mikania micrantha, genome provides insights into the molecular mechanism of rapid growth.</title>
        <authorList>
            <person name="Liu B."/>
        </authorList>
    </citation>
    <scope>NUCLEOTIDE SEQUENCE [LARGE SCALE GENOMIC DNA]</scope>
    <source>
        <strain evidence="2">NLD-2019</strain>
        <tissue evidence="2">Leaf</tissue>
    </source>
</reference>
<accession>A0A5N6MPK7</accession>
<keyword evidence="1" id="KW-0812">Transmembrane</keyword>
<organism evidence="2 3">
    <name type="scientific">Mikania micrantha</name>
    <name type="common">bitter vine</name>
    <dbReference type="NCBI Taxonomy" id="192012"/>
    <lineage>
        <taxon>Eukaryota</taxon>
        <taxon>Viridiplantae</taxon>
        <taxon>Streptophyta</taxon>
        <taxon>Embryophyta</taxon>
        <taxon>Tracheophyta</taxon>
        <taxon>Spermatophyta</taxon>
        <taxon>Magnoliopsida</taxon>
        <taxon>eudicotyledons</taxon>
        <taxon>Gunneridae</taxon>
        <taxon>Pentapetalae</taxon>
        <taxon>asterids</taxon>
        <taxon>campanulids</taxon>
        <taxon>Asterales</taxon>
        <taxon>Asteraceae</taxon>
        <taxon>Asteroideae</taxon>
        <taxon>Heliantheae alliance</taxon>
        <taxon>Eupatorieae</taxon>
        <taxon>Mikania</taxon>
    </lineage>
</organism>
<dbReference type="AlphaFoldDB" id="A0A5N6MPK7"/>
<dbReference type="PANTHER" id="PTHR35307">
    <property type="entry name" value="PROTEIN, PUTATIVE-RELATED"/>
    <property type="match status" value="1"/>
</dbReference>
<evidence type="ECO:0000313" key="2">
    <source>
        <dbReference type="EMBL" id="KAD3642058.1"/>
    </source>
</evidence>
<feature type="transmembrane region" description="Helical" evidence="1">
    <location>
        <begin position="362"/>
        <end position="383"/>
    </location>
</feature>
<feature type="transmembrane region" description="Helical" evidence="1">
    <location>
        <begin position="44"/>
        <end position="65"/>
    </location>
</feature>
<feature type="transmembrane region" description="Helical" evidence="1">
    <location>
        <begin position="12"/>
        <end position="32"/>
    </location>
</feature>
<sequence>MDSGSSSDASKPMLWIGIYIGVASLFCVLAMAADLFHGIRNRKLWLPSKYFTLNAASIMMITIAMKLPVDLNDPMPGWVDQFAKWSSMPFMSTMMANLMLSLASMDDKKLFENIIGLLMLVVTIAVNVFIQIQTHVLDRSLFIPYMYLGAMLYLLIVLTSLALTAPVSKHILEIKYQAAHKMASKDVYVQHTGISTVELMQCVRRYSIMAGTCSPQFVMATTPLCSAAGVICISSTITYLYYVISIVRDYGILLDFYSDYKWSMLLIFIIQSVGIVVGTIASFFRCFAPLSFKLSLMWCKKHTNIFKVERYWIQMLVKCKEIDFVFQLGSRALKTVVHNLIQFVLHVCIVLQKVIVVSCKTLALIPIGIVIIGVYCVHCWILLKEMFFDMPMVSNRDIIHELGINDLEDIQNYVLHLENDMELGTGTLDSMLKSVDLLIQKAEKQLPKNLLKLVEQSTGFGGLMNFDSDEVLPLLSVELPNSWSLPLLTLTCIAVTLPNICKDTVDSLFDGVYEGLLYTFLVEESLNNAGEGEKIQKATRILWLEVEVTQKWLGNTLQRNHFAEKTPLEILKCFSDKAEEMVVEINKNNNEEMLENSQHKLIAANSMYRITQTIMLNCKHNKHINEDELFAQLSDIIASIVVACLTNLPRVIAMKCHGSTIEERETSVRDAAKILGSTKKIIEKLQVHELPNLEPNKMAFIDEWRVYLKQSIP</sequence>
<feature type="transmembrane region" description="Helical" evidence="1">
    <location>
        <begin position="142"/>
        <end position="165"/>
    </location>
</feature>
<feature type="transmembrane region" description="Helical" evidence="1">
    <location>
        <begin position="110"/>
        <end position="130"/>
    </location>
</feature>
<dbReference type="PANTHER" id="PTHR35307:SF8">
    <property type="entry name" value="GUSTATORY RECEPTOR"/>
    <property type="match status" value="1"/>
</dbReference>
<evidence type="ECO:0000313" key="3">
    <source>
        <dbReference type="Proteomes" id="UP000326396"/>
    </source>
</evidence>
<dbReference type="Proteomes" id="UP000326396">
    <property type="component" value="Linkage Group LG5"/>
</dbReference>